<sequence>MNAPSPQQFKVPARRWRIGWLLGIGILVNYFDRISLSVAAPQLQQEFGLSNGELGLLFSAFFWSYALLQIPTGVVLDRFGTTRIGRLGALLWGVAATLTACAGGFAGIFAARMLLGVAEAPGFPVSSKATGYWFPRRERAMATAIFDAAAKFSNVIGVPMVALAVVHLGWRWGFGVSAILSLLYFIAFYLIYRDPSADAKLTEAERQYIVQGGAAEEGVSQQSSMAMLGYLLRQRKVWGLSIGFAAYGYVFYLFLTWLPGYLVQAMHMDILKSAWFSAIPWMFATLSDLFVGGWLIDKLIARGHDETRVRKTVLLCGMAMGMAVFGATTTTDPYIAIIWITIALSGLAAAAPVGWSLPSLIAPRGGTGTVGGIMNFANNMMGAVAPIVTGFIVGATHSFANAFLVAGFMLVIGILAFVFLLGRIEQLPEPGVSPD</sequence>
<dbReference type="Gene3D" id="1.20.1250.20">
    <property type="entry name" value="MFS general substrate transporter like domains"/>
    <property type="match status" value="2"/>
</dbReference>
<dbReference type="PROSITE" id="PS50850">
    <property type="entry name" value="MFS"/>
    <property type="match status" value="1"/>
</dbReference>
<keyword evidence="9" id="KW-1185">Reference proteome</keyword>
<dbReference type="Pfam" id="PF07690">
    <property type="entry name" value="MFS_1"/>
    <property type="match status" value="1"/>
</dbReference>
<feature type="transmembrane region" description="Helical" evidence="6">
    <location>
        <begin position="278"/>
        <end position="300"/>
    </location>
</feature>
<evidence type="ECO:0000259" key="7">
    <source>
        <dbReference type="PROSITE" id="PS50850"/>
    </source>
</evidence>
<dbReference type="InterPro" id="IPR000849">
    <property type="entry name" value="Sugar_P_transporter"/>
</dbReference>
<dbReference type="InterPro" id="IPR020846">
    <property type="entry name" value="MFS_dom"/>
</dbReference>
<evidence type="ECO:0000256" key="1">
    <source>
        <dbReference type="ARBA" id="ARBA00004651"/>
    </source>
</evidence>
<keyword evidence="4 6" id="KW-1133">Transmembrane helix</keyword>
<dbReference type="Proteomes" id="UP000016426">
    <property type="component" value="Unassembled WGS sequence"/>
</dbReference>
<keyword evidence="5 6" id="KW-0472">Membrane</keyword>
<name>A0ABN0N550_9NEIS</name>
<feature type="transmembrane region" description="Helical" evidence="6">
    <location>
        <begin position="312"/>
        <end position="328"/>
    </location>
</feature>
<dbReference type="CDD" id="cd17319">
    <property type="entry name" value="MFS_ExuT_GudP_like"/>
    <property type="match status" value="1"/>
</dbReference>
<dbReference type="RefSeq" id="WP_021477613.1">
    <property type="nucleotide sequence ID" value="NZ_AVPH01000245.1"/>
</dbReference>
<dbReference type="InterPro" id="IPR036259">
    <property type="entry name" value="MFS_trans_sf"/>
</dbReference>
<keyword evidence="3 6" id="KW-0812">Transmembrane</keyword>
<feature type="transmembrane region" description="Helical" evidence="6">
    <location>
        <begin position="237"/>
        <end position="258"/>
    </location>
</feature>
<dbReference type="PANTHER" id="PTHR11662:SF399">
    <property type="entry name" value="FI19708P1-RELATED"/>
    <property type="match status" value="1"/>
</dbReference>
<evidence type="ECO:0000256" key="4">
    <source>
        <dbReference type="ARBA" id="ARBA00022989"/>
    </source>
</evidence>
<feature type="transmembrane region" description="Helical" evidence="6">
    <location>
        <begin position="402"/>
        <end position="421"/>
    </location>
</feature>
<reference evidence="8 9" key="1">
    <citation type="journal article" date="2013" name="Genome Announc.">
        <title>Genome Sequence of the Pigment-Producing Bacterium Pseudogulbenkiania ferrooxidans, Isolated from Loktak Lake.</title>
        <authorList>
            <person name="Puranik S."/>
            <person name="Talkal R."/>
            <person name="Qureshi A."/>
            <person name="Khardenavis A."/>
            <person name="Kapley A."/>
            <person name="Purohit H.J."/>
        </authorList>
    </citation>
    <scope>NUCLEOTIDE SEQUENCE [LARGE SCALE GENOMIC DNA]</scope>
    <source>
        <strain evidence="8 9">EGD-HP2</strain>
    </source>
</reference>
<feature type="transmembrane region" description="Helical" evidence="6">
    <location>
        <begin position="170"/>
        <end position="192"/>
    </location>
</feature>
<feature type="domain" description="Major facilitator superfamily (MFS) profile" evidence="7">
    <location>
        <begin position="18"/>
        <end position="425"/>
    </location>
</feature>
<dbReference type="EMBL" id="AVPH01000245">
    <property type="protein sequence ID" value="ERE05291.1"/>
    <property type="molecule type" value="Genomic_DNA"/>
</dbReference>
<protein>
    <submittedName>
        <fullName evidence="8">MFS transporter</fullName>
    </submittedName>
</protein>
<dbReference type="InterPro" id="IPR011701">
    <property type="entry name" value="MFS"/>
</dbReference>
<comment type="subcellular location">
    <subcellularLocation>
        <location evidence="1">Cell membrane</location>
        <topology evidence="1">Multi-pass membrane protein</topology>
    </subcellularLocation>
</comment>
<feature type="transmembrane region" description="Helical" evidence="6">
    <location>
        <begin position="56"/>
        <end position="76"/>
    </location>
</feature>
<evidence type="ECO:0000256" key="6">
    <source>
        <dbReference type="SAM" id="Phobius"/>
    </source>
</evidence>
<evidence type="ECO:0000256" key="3">
    <source>
        <dbReference type="ARBA" id="ARBA00022692"/>
    </source>
</evidence>
<evidence type="ECO:0000256" key="5">
    <source>
        <dbReference type="ARBA" id="ARBA00023136"/>
    </source>
</evidence>
<proteinExistence type="predicted"/>
<feature type="transmembrane region" description="Helical" evidence="6">
    <location>
        <begin position="88"/>
        <end position="111"/>
    </location>
</feature>
<evidence type="ECO:0000256" key="2">
    <source>
        <dbReference type="ARBA" id="ARBA00022475"/>
    </source>
</evidence>
<organism evidence="8 9">
    <name type="scientific">Pseudogulbenkiania ferrooxidans EGD-HP2</name>
    <dbReference type="NCBI Taxonomy" id="1388764"/>
    <lineage>
        <taxon>Bacteria</taxon>
        <taxon>Pseudomonadati</taxon>
        <taxon>Pseudomonadota</taxon>
        <taxon>Betaproteobacteria</taxon>
        <taxon>Neisseriales</taxon>
        <taxon>Chromobacteriaceae</taxon>
        <taxon>Pseudogulbenkiania</taxon>
    </lineage>
</organism>
<dbReference type="InterPro" id="IPR050382">
    <property type="entry name" value="MFS_Na/Anion_cotransporter"/>
</dbReference>
<feature type="transmembrane region" description="Helical" evidence="6">
    <location>
        <begin position="376"/>
        <end position="396"/>
    </location>
</feature>
<dbReference type="PIRSF" id="PIRSF002808">
    <property type="entry name" value="Hexose_phosphate_transp"/>
    <property type="match status" value="1"/>
</dbReference>
<feature type="transmembrane region" description="Helical" evidence="6">
    <location>
        <begin position="334"/>
        <end position="355"/>
    </location>
</feature>
<comment type="caution">
    <text evidence="8">The sequence shown here is derived from an EMBL/GenBank/DDBJ whole genome shotgun (WGS) entry which is preliminary data.</text>
</comment>
<dbReference type="PANTHER" id="PTHR11662">
    <property type="entry name" value="SOLUTE CARRIER FAMILY 17"/>
    <property type="match status" value="1"/>
</dbReference>
<evidence type="ECO:0000313" key="8">
    <source>
        <dbReference type="EMBL" id="ERE05291.1"/>
    </source>
</evidence>
<keyword evidence="2" id="KW-1003">Cell membrane</keyword>
<gene>
    <name evidence="8" type="ORF">O166_10360</name>
</gene>
<dbReference type="SUPFAM" id="SSF103473">
    <property type="entry name" value="MFS general substrate transporter"/>
    <property type="match status" value="1"/>
</dbReference>
<accession>A0ABN0N550</accession>
<feature type="transmembrane region" description="Helical" evidence="6">
    <location>
        <begin position="18"/>
        <end position="36"/>
    </location>
</feature>
<evidence type="ECO:0000313" key="9">
    <source>
        <dbReference type="Proteomes" id="UP000016426"/>
    </source>
</evidence>